<dbReference type="Proteomes" id="UP000824072">
    <property type="component" value="Unassembled WGS sequence"/>
</dbReference>
<dbReference type="InterPro" id="IPR031322">
    <property type="entry name" value="Shikimate/glucono_kinase"/>
</dbReference>
<comment type="pathway">
    <text evidence="7">Metabolic intermediate biosynthesis; chorismate biosynthesis; chorismate from D-erythrose 4-phosphate and phosphoenolpyruvate: step 5/7.</text>
</comment>
<dbReference type="PANTHER" id="PTHR21087">
    <property type="entry name" value="SHIKIMATE KINASE"/>
    <property type="match status" value="1"/>
</dbReference>
<feature type="binding site" evidence="7">
    <location>
        <position position="35"/>
    </location>
    <ligand>
        <name>substrate</name>
    </ligand>
</feature>
<reference evidence="8" key="2">
    <citation type="journal article" date="2021" name="PeerJ">
        <title>Extensive microbial diversity within the chicken gut microbiome revealed by metagenomics and culture.</title>
        <authorList>
            <person name="Gilroy R."/>
            <person name="Ravi A."/>
            <person name="Getino M."/>
            <person name="Pursley I."/>
            <person name="Horton D.L."/>
            <person name="Alikhan N.F."/>
            <person name="Baker D."/>
            <person name="Gharbi K."/>
            <person name="Hall N."/>
            <person name="Watson M."/>
            <person name="Adriaenssens E.M."/>
            <person name="Foster-Nyarko E."/>
            <person name="Jarju S."/>
            <person name="Secka A."/>
            <person name="Antonio M."/>
            <person name="Oren A."/>
            <person name="Chaudhuri R.R."/>
            <person name="La Ragione R."/>
            <person name="Hildebrand F."/>
            <person name="Pallen M.J."/>
        </authorList>
    </citation>
    <scope>NUCLEOTIDE SEQUENCE</scope>
    <source>
        <strain evidence="8">ChiHcec3-11533</strain>
    </source>
</reference>
<dbReference type="Pfam" id="PF01202">
    <property type="entry name" value="SKI"/>
    <property type="match status" value="1"/>
</dbReference>
<dbReference type="HAMAP" id="MF_00109">
    <property type="entry name" value="Shikimate_kinase"/>
    <property type="match status" value="1"/>
</dbReference>
<keyword evidence="7" id="KW-0479">Metal-binding</keyword>
<dbReference type="EC" id="2.7.1.71" evidence="7"/>
<evidence type="ECO:0000256" key="1">
    <source>
        <dbReference type="ARBA" id="ARBA00022605"/>
    </source>
</evidence>
<evidence type="ECO:0000256" key="6">
    <source>
        <dbReference type="ARBA" id="ARBA00023141"/>
    </source>
</evidence>
<comment type="subcellular location">
    <subcellularLocation>
        <location evidence="7">Cytoplasm</location>
    </subcellularLocation>
</comment>
<comment type="caution">
    <text evidence="8">The sequence shown here is derived from an EMBL/GenBank/DDBJ whole genome shotgun (WGS) entry which is preliminary data.</text>
</comment>
<feature type="binding site" evidence="7">
    <location>
        <position position="58"/>
    </location>
    <ligand>
        <name>substrate</name>
    </ligand>
</feature>
<dbReference type="GO" id="GO:0009423">
    <property type="term" value="P:chorismate biosynthetic process"/>
    <property type="evidence" value="ECO:0007669"/>
    <property type="project" value="UniProtKB-UniRule"/>
</dbReference>
<evidence type="ECO:0000256" key="3">
    <source>
        <dbReference type="ARBA" id="ARBA00022741"/>
    </source>
</evidence>
<dbReference type="CDD" id="cd00464">
    <property type="entry name" value="SK"/>
    <property type="match status" value="1"/>
</dbReference>
<keyword evidence="4 7" id="KW-0418">Kinase</keyword>
<evidence type="ECO:0000256" key="2">
    <source>
        <dbReference type="ARBA" id="ARBA00022679"/>
    </source>
</evidence>
<name>A0A9D1IEI6_9FIRM</name>
<organism evidence="8 9">
    <name type="scientific">Candidatus Pullichristensenella excrementigallinarum</name>
    <dbReference type="NCBI Taxonomy" id="2840907"/>
    <lineage>
        <taxon>Bacteria</taxon>
        <taxon>Bacillati</taxon>
        <taxon>Bacillota</taxon>
        <taxon>Clostridia</taxon>
        <taxon>Candidatus Pullichristensenella</taxon>
    </lineage>
</organism>
<feature type="binding site" evidence="7">
    <location>
        <position position="134"/>
    </location>
    <ligand>
        <name>substrate</name>
    </ligand>
</feature>
<evidence type="ECO:0000313" key="9">
    <source>
        <dbReference type="Proteomes" id="UP000824072"/>
    </source>
</evidence>
<dbReference type="InterPro" id="IPR000623">
    <property type="entry name" value="Shikimate_kinase/TSH1"/>
</dbReference>
<reference evidence="8" key="1">
    <citation type="submission" date="2020-10" db="EMBL/GenBank/DDBJ databases">
        <authorList>
            <person name="Gilroy R."/>
        </authorList>
    </citation>
    <scope>NUCLEOTIDE SEQUENCE</scope>
    <source>
        <strain evidence="8">ChiHcec3-11533</strain>
    </source>
</reference>
<proteinExistence type="inferred from homology"/>
<comment type="catalytic activity">
    <reaction evidence="7">
        <text>shikimate + ATP = 3-phosphoshikimate + ADP + H(+)</text>
        <dbReference type="Rhea" id="RHEA:13121"/>
        <dbReference type="ChEBI" id="CHEBI:15378"/>
        <dbReference type="ChEBI" id="CHEBI:30616"/>
        <dbReference type="ChEBI" id="CHEBI:36208"/>
        <dbReference type="ChEBI" id="CHEBI:145989"/>
        <dbReference type="ChEBI" id="CHEBI:456216"/>
        <dbReference type="EC" id="2.7.1.71"/>
    </reaction>
</comment>
<dbReference type="Gene3D" id="3.40.50.300">
    <property type="entry name" value="P-loop containing nucleotide triphosphate hydrolases"/>
    <property type="match status" value="1"/>
</dbReference>
<dbReference type="AlphaFoldDB" id="A0A9D1IEI6"/>
<dbReference type="SUPFAM" id="SSF52540">
    <property type="entry name" value="P-loop containing nucleoside triphosphate hydrolases"/>
    <property type="match status" value="1"/>
</dbReference>
<feature type="binding site" evidence="7">
    <location>
        <position position="17"/>
    </location>
    <ligand>
        <name>Mg(2+)</name>
        <dbReference type="ChEBI" id="CHEBI:18420"/>
    </ligand>
</feature>
<evidence type="ECO:0000256" key="5">
    <source>
        <dbReference type="ARBA" id="ARBA00022840"/>
    </source>
</evidence>
<evidence type="ECO:0000256" key="7">
    <source>
        <dbReference type="HAMAP-Rule" id="MF_00109"/>
    </source>
</evidence>
<feature type="binding site" evidence="7">
    <location>
        <position position="117"/>
    </location>
    <ligand>
        <name>ATP</name>
        <dbReference type="ChEBI" id="CHEBI:30616"/>
    </ligand>
</feature>
<comment type="function">
    <text evidence="7">Catalyzes the specific phosphorylation of the 3-hydroxyl group of shikimic acid using ATP as a cosubstrate.</text>
</comment>
<dbReference type="GO" id="GO:0000287">
    <property type="term" value="F:magnesium ion binding"/>
    <property type="evidence" value="ECO:0007669"/>
    <property type="project" value="UniProtKB-UniRule"/>
</dbReference>
<feature type="binding site" evidence="7">
    <location>
        <position position="80"/>
    </location>
    <ligand>
        <name>substrate</name>
    </ligand>
</feature>
<keyword evidence="6 7" id="KW-0057">Aromatic amino acid biosynthesis</keyword>
<dbReference type="InterPro" id="IPR027417">
    <property type="entry name" value="P-loop_NTPase"/>
</dbReference>
<dbReference type="GO" id="GO:0004765">
    <property type="term" value="F:shikimate kinase activity"/>
    <property type="evidence" value="ECO:0007669"/>
    <property type="project" value="UniProtKB-UniRule"/>
</dbReference>
<dbReference type="PRINTS" id="PR01100">
    <property type="entry name" value="SHIKIMTKNASE"/>
</dbReference>
<keyword evidence="1 7" id="KW-0028">Amino-acid biosynthesis</keyword>
<keyword evidence="7" id="KW-0963">Cytoplasm</keyword>
<dbReference type="GO" id="GO:0008652">
    <property type="term" value="P:amino acid biosynthetic process"/>
    <property type="evidence" value="ECO:0007669"/>
    <property type="project" value="UniProtKB-KW"/>
</dbReference>
<evidence type="ECO:0000256" key="4">
    <source>
        <dbReference type="ARBA" id="ARBA00022777"/>
    </source>
</evidence>
<comment type="cofactor">
    <cofactor evidence="7">
        <name>Mg(2+)</name>
        <dbReference type="ChEBI" id="CHEBI:18420"/>
    </cofactor>
    <text evidence="7">Binds 1 Mg(2+) ion per subunit.</text>
</comment>
<dbReference type="GO" id="GO:0005524">
    <property type="term" value="F:ATP binding"/>
    <property type="evidence" value="ECO:0007669"/>
    <property type="project" value="UniProtKB-UniRule"/>
</dbReference>
<gene>
    <name evidence="7" type="primary">aroK</name>
    <name evidence="8" type="ORF">IAB02_08465</name>
</gene>
<feature type="binding site" evidence="7">
    <location>
        <begin position="13"/>
        <end position="18"/>
    </location>
    <ligand>
        <name>ATP</name>
        <dbReference type="ChEBI" id="CHEBI:30616"/>
    </ligand>
</feature>
<dbReference type="EMBL" id="DVMU01000186">
    <property type="protein sequence ID" value="HIU34582.1"/>
    <property type="molecule type" value="Genomic_DNA"/>
</dbReference>
<comment type="similarity">
    <text evidence="7">Belongs to the shikimate kinase family.</text>
</comment>
<keyword evidence="7" id="KW-0460">Magnesium</keyword>
<comment type="subunit">
    <text evidence="7">Monomer.</text>
</comment>
<dbReference type="GO" id="GO:0009073">
    <property type="term" value="P:aromatic amino acid family biosynthetic process"/>
    <property type="evidence" value="ECO:0007669"/>
    <property type="project" value="UniProtKB-KW"/>
</dbReference>
<sequence>MKTSLIFLTGLMGAGKTTLGQLLARELGADFCDMDAEIVLREGREIPELFARGEEVFRDAETRACRALCRRKNLVVACGGGAILREENVQMMRGAGAIVFLDRPVENILGDVDPSNRPLLAQGRERLLAIRDARDSLYRASADCIVKNDSSQQEGLNRLLQAVQSIWEAEK</sequence>
<keyword evidence="3 7" id="KW-0547">Nucleotide-binding</keyword>
<dbReference type="GO" id="GO:0005829">
    <property type="term" value="C:cytosol"/>
    <property type="evidence" value="ECO:0007669"/>
    <property type="project" value="TreeGrafter"/>
</dbReference>
<protein>
    <recommendedName>
        <fullName evidence="7">Shikimate kinase</fullName>
        <shortName evidence="7">SK</shortName>
        <ecNumber evidence="7">2.7.1.71</ecNumber>
    </recommendedName>
</protein>
<evidence type="ECO:0000313" key="8">
    <source>
        <dbReference type="EMBL" id="HIU34582.1"/>
    </source>
</evidence>
<keyword evidence="5 7" id="KW-0067">ATP-binding</keyword>
<keyword evidence="2 7" id="KW-0808">Transferase</keyword>
<accession>A0A9D1IEI6</accession>
<comment type="caution">
    <text evidence="7">Lacks conserved residue(s) required for the propagation of feature annotation.</text>
</comment>
<dbReference type="PANTHER" id="PTHR21087:SF16">
    <property type="entry name" value="SHIKIMATE KINASE 1, CHLOROPLASTIC"/>
    <property type="match status" value="1"/>
</dbReference>